<evidence type="ECO:0000256" key="2">
    <source>
        <dbReference type="ARBA" id="ARBA00022827"/>
    </source>
</evidence>
<protein>
    <submittedName>
        <fullName evidence="6">Monooxygenase asqM</fullName>
    </submittedName>
</protein>
<dbReference type="PANTHER" id="PTHR46972:SF1">
    <property type="entry name" value="FAD DEPENDENT OXIDOREDUCTASE DOMAIN-CONTAINING PROTEIN"/>
    <property type="match status" value="1"/>
</dbReference>
<evidence type="ECO:0000256" key="4">
    <source>
        <dbReference type="ARBA" id="ARBA00023033"/>
    </source>
</evidence>
<evidence type="ECO:0000313" key="7">
    <source>
        <dbReference type="Proteomes" id="UP001338125"/>
    </source>
</evidence>
<dbReference type="Proteomes" id="UP001338125">
    <property type="component" value="Unassembled WGS sequence"/>
</dbReference>
<keyword evidence="2" id="KW-0274">FAD</keyword>
<dbReference type="InterPro" id="IPR002938">
    <property type="entry name" value="FAD-bd"/>
</dbReference>
<dbReference type="GO" id="GO:0004497">
    <property type="term" value="F:monooxygenase activity"/>
    <property type="evidence" value="ECO:0007669"/>
    <property type="project" value="UniProtKB-KW"/>
</dbReference>
<dbReference type="Pfam" id="PF01494">
    <property type="entry name" value="FAD_binding_3"/>
    <property type="match status" value="1"/>
</dbReference>
<organism evidence="6 7">
    <name type="scientific">Cladobotryum mycophilum</name>
    <dbReference type="NCBI Taxonomy" id="491253"/>
    <lineage>
        <taxon>Eukaryota</taxon>
        <taxon>Fungi</taxon>
        <taxon>Dikarya</taxon>
        <taxon>Ascomycota</taxon>
        <taxon>Pezizomycotina</taxon>
        <taxon>Sordariomycetes</taxon>
        <taxon>Hypocreomycetidae</taxon>
        <taxon>Hypocreales</taxon>
        <taxon>Hypocreaceae</taxon>
        <taxon>Cladobotryum</taxon>
    </lineage>
</organism>
<name>A0ABR0SHC2_9HYPO</name>
<evidence type="ECO:0000259" key="5">
    <source>
        <dbReference type="Pfam" id="PF01494"/>
    </source>
</evidence>
<sequence>MSPSKTLPNIAIVGGGPSGLCLGVLLHKQDIPFVIYELRDKPADVLLTTPSGMLDLHVDAGLAAIRACGLWDQFKELTTDCSEEVIIRDKSGKITHSSHRKGSDRPEIARNSLTHLLLSATPAESIRWGHKLFDAEYASNGKILLDFGPNGTAEHDFVVGADGAWSRIRNLVTSVRARHGGLQYLTLDIVDATTRYPALAAMVGTGSSFILGDKNGIVTHRSVHDSIRLCVSVSTYEEKPFHGRFTVFDAEELKRKLLTDPRYFGTWDKSIQDLIATAVDETVAASGNNPQMLAAKPLYMLPVGHEWDAQPGIALVGDAAHLMMPWAGEGVNLALWDSLHLADAITKGWNESTDPVEFQHAMISLVSEFDQKMFQRSTRAAVETWQNGKRLFQENGAQVMADTLAMYAAQRGERKK</sequence>
<accession>A0ABR0SHC2</accession>
<feature type="domain" description="FAD-binding" evidence="5">
    <location>
        <begin position="10"/>
        <end position="347"/>
    </location>
</feature>
<dbReference type="InterPro" id="IPR036188">
    <property type="entry name" value="FAD/NAD-bd_sf"/>
</dbReference>
<dbReference type="Gene3D" id="3.50.50.60">
    <property type="entry name" value="FAD/NAD(P)-binding domain"/>
    <property type="match status" value="1"/>
</dbReference>
<gene>
    <name evidence="6" type="ORF">PT974_09843</name>
</gene>
<keyword evidence="7" id="KW-1185">Reference proteome</keyword>
<evidence type="ECO:0000313" key="6">
    <source>
        <dbReference type="EMBL" id="KAK5991559.1"/>
    </source>
</evidence>
<dbReference type="PANTHER" id="PTHR46972">
    <property type="entry name" value="MONOOXYGENASE ASQM-RELATED"/>
    <property type="match status" value="1"/>
</dbReference>
<dbReference type="SUPFAM" id="SSF51905">
    <property type="entry name" value="FAD/NAD(P)-binding domain"/>
    <property type="match status" value="1"/>
</dbReference>
<dbReference type="EMBL" id="JAVFKD010000014">
    <property type="protein sequence ID" value="KAK5991559.1"/>
    <property type="molecule type" value="Genomic_DNA"/>
</dbReference>
<comment type="caution">
    <text evidence="6">The sequence shown here is derived from an EMBL/GenBank/DDBJ whole genome shotgun (WGS) entry which is preliminary data.</text>
</comment>
<reference evidence="6 7" key="1">
    <citation type="submission" date="2024-01" db="EMBL/GenBank/DDBJ databases">
        <title>Complete genome of Cladobotryum mycophilum ATHUM6906.</title>
        <authorList>
            <person name="Christinaki A.C."/>
            <person name="Myridakis A.I."/>
            <person name="Kouvelis V.N."/>
        </authorList>
    </citation>
    <scope>NUCLEOTIDE SEQUENCE [LARGE SCALE GENOMIC DNA]</scope>
    <source>
        <strain evidence="6 7">ATHUM6906</strain>
    </source>
</reference>
<keyword evidence="3" id="KW-0560">Oxidoreductase</keyword>
<dbReference type="PRINTS" id="PR00420">
    <property type="entry name" value="RNGMNOXGNASE"/>
</dbReference>
<proteinExistence type="predicted"/>
<evidence type="ECO:0000256" key="3">
    <source>
        <dbReference type="ARBA" id="ARBA00023002"/>
    </source>
</evidence>
<keyword evidence="1" id="KW-0285">Flavoprotein</keyword>
<evidence type="ECO:0000256" key="1">
    <source>
        <dbReference type="ARBA" id="ARBA00022630"/>
    </source>
</evidence>
<keyword evidence="4 6" id="KW-0503">Monooxygenase</keyword>